<evidence type="ECO:0000313" key="1">
    <source>
        <dbReference type="EMBL" id="GJD44866.1"/>
    </source>
</evidence>
<name>A0ABQ4QHX1_9HYPH</name>
<keyword evidence="2" id="KW-1185">Reference proteome</keyword>
<proteinExistence type="predicted"/>
<dbReference type="RefSeq" id="WP_238272352.1">
    <property type="nucleotide sequence ID" value="NZ_BPQG01000041.1"/>
</dbReference>
<accession>A0ABQ4QHX1</accession>
<dbReference type="EMBL" id="BPQG01000041">
    <property type="protein sequence ID" value="GJD44866.1"/>
    <property type="molecule type" value="Genomic_DNA"/>
</dbReference>
<reference evidence="1 2" key="1">
    <citation type="journal article" date="2021" name="Front. Microbiol.">
        <title>Comprehensive Comparative Genomics and Phenotyping of Methylobacterium Species.</title>
        <authorList>
            <person name="Alessa O."/>
            <person name="Ogura Y."/>
            <person name="Fujitani Y."/>
            <person name="Takami H."/>
            <person name="Hayashi T."/>
            <person name="Sahin N."/>
            <person name="Tani A."/>
        </authorList>
    </citation>
    <scope>NUCLEOTIDE SEQUENCE [LARGE SCALE GENOMIC DNA]</scope>
    <source>
        <strain evidence="1 2">DSM 23679</strain>
    </source>
</reference>
<dbReference type="Proteomes" id="UP001055117">
    <property type="component" value="Unassembled WGS sequence"/>
</dbReference>
<organism evidence="1 2">
    <name type="scientific">Methylobacterium cerastii</name>
    <dbReference type="NCBI Taxonomy" id="932741"/>
    <lineage>
        <taxon>Bacteria</taxon>
        <taxon>Pseudomonadati</taxon>
        <taxon>Pseudomonadota</taxon>
        <taxon>Alphaproteobacteria</taxon>
        <taxon>Hyphomicrobiales</taxon>
        <taxon>Methylobacteriaceae</taxon>
        <taxon>Methylobacterium</taxon>
    </lineage>
</organism>
<gene>
    <name evidence="1" type="ORF">AFCDBAGC_2735</name>
</gene>
<evidence type="ECO:0000313" key="2">
    <source>
        <dbReference type="Proteomes" id="UP001055117"/>
    </source>
</evidence>
<protein>
    <submittedName>
        <fullName evidence="1">Uncharacterized protein</fullName>
    </submittedName>
</protein>
<comment type="caution">
    <text evidence="1">The sequence shown here is derived from an EMBL/GenBank/DDBJ whole genome shotgun (WGS) entry which is preliminary data.</text>
</comment>
<sequence length="110" mass="12221">MSMECEEKVMEILPTTVMLEAYSAWLHFERQCLNASFLPPTQHGRPSMAVPTDNDGANFHDRAIEAHGALNDPEAQRQAGLEAQRRAALVLSMVGCGWNGKRVFVPLPEE</sequence>